<dbReference type="AlphaFoldDB" id="A0A0A9GYT4"/>
<accession>A0A0A9GYT4</accession>
<reference evidence="1" key="2">
    <citation type="journal article" date="2015" name="Data Brief">
        <title>Shoot transcriptome of the giant reed, Arundo donax.</title>
        <authorList>
            <person name="Barrero R.A."/>
            <person name="Guerrero F.D."/>
            <person name="Moolhuijzen P."/>
            <person name="Goolsby J.A."/>
            <person name="Tidwell J."/>
            <person name="Bellgard S.E."/>
            <person name="Bellgard M.I."/>
        </authorList>
    </citation>
    <scope>NUCLEOTIDE SEQUENCE</scope>
    <source>
        <tissue evidence="1">Shoot tissue taken approximately 20 cm above the soil surface</tissue>
    </source>
</reference>
<dbReference type="EMBL" id="GBRH01168224">
    <property type="protein sequence ID" value="JAE29672.1"/>
    <property type="molecule type" value="Transcribed_RNA"/>
</dbReference>
<sequence length="23" mass="2737">MCLYVCACCVLFKQYPFLPPEIR</sequence>
<evidence type="ECO:0000313" key="1">
    <source>
        <dbReference type="EMBL" id="JAE29672.1"/>
    </source>
</evidence>
<reference evidence="1" key="1">
    <citation type="submission" date="2014-09" db="EMBL/GenBank/DDBJ databases">
        <authorList>
            <person name="Magalhaes I.L.F."/>
            <person name="Oliveira U."/>
            <person name="Santos F.R."/>
            <person name="Vidigal T.H.D.A."/>
            <person name="Brescovit A.D."/>
            <person name="Santos A.J."/>
        </authorList>
    </citation>
    <scope>NUCLEOTIDE SEQUENCE</scope>
    <source>
        <tissue evidence="1">Shoot tissue taken approximately 20 cm above the soil surface</tissue>
    </source>
</reference>
<protein>
    <submittedName>
        <fullName evidence="1">Uncharacterized protein</fullName>
    </submittedName>
</protein>
<organism evidence="1">
    <name type="scientific">Arundo donax</name>
    <name type="common">Giant reed</name>
    <name type="synonym">Donax arundinaceus</name>
    <dbReference type="NCBI Taxonomy" id="35708"/>
    <lineage>
        <taxon>Eukaryota</taxon>
        <taxon>Viridiplantae</taxon>
        <taxon>Streptophyta</taxon>
        <taxon>Embryophyta</taxon>
        <taxon>Tracheophyta</taxon>
        <taxon>Spermatophyta</taxon>
        <taxon>Magnoliopsida</taxon>
        <taxon>Liliopsida</taxon>
        <taxon>Poales</taxon>
        <taxon>Poaceae</taxon>
        <taxon>PACMAD clade</taxon>
        <taxon>Arundinoideae</taxon>
        <taxon>Arundineae</taxon>
        <taxon>Arundo</taxon>
    </lineage>
</organism>
<proteinExistence type="predicted"/>
<name>A0A0A9GYT4_ARUDO</name>